<comment type="caution">
    <text evidence="2">The sequence shown here is derived from an EMBL/GenBank/DDBJ whole genome shotgun (WGS) entry which is preliminary data.</text>
</comment>
<feature type="compositionally biased region" description="Polar residues" evidence="1">
    <location>
        <begin position="59"/>
        <end position="79"/>
    </location>
</feature>
<reference evidence="3" key="1">
    <citation type="journal article" date="2015" name="Nat. Genet.">
        <title>The genome and transcriptome of the zoonotic hookworm Ancylostoma ceylanicum identify infection-specific gene families.</title>
        <authorList>
            <person name="Schwarz E.M."/>
            <person name="Hu Y."/>
            <person name="Antoshechkin I."/>
            <person name="Miller M.M."/>
            <person name="Sternberg P.W."/>
            <person name="Aroian R.V."/>
        </authorList>
    </citation>
    <scope>NUCLEOTIDE SEQUENCE</scope>
    <source>
        <strain evidence="3">HY135</strain>
    </source>
</reference>
<feature type="region of interest" description="Disordered" evidence="1">
    <location>
        <begin position="42"/>
        <end position="79"/>
    </location>
</feature>
<evidence type="ECO:0000256" key="1">
    <source>
        <dbReference type="SAM" id="MobiDB-lite"/>
    </source>
</evidence>
<dbReference type="AlphaFoldDB" id="A0A016UQR8"/>
<proteinExistence type="predicted"/>
<accession>A0A016UQR8</accession>
<evidence type="ECO:0000313" key="2">
    <source>
        <dbReference type="EMBL" id="EYC17177.1"/>
    </source>
</evidence>
<evidence type="ECO:0000313" key="3">
    <source>
        <dbReference type="Proteomes" id="UP000024635"/>
    </source>
</evidence>
<dbReference type="Proteomes" id="UP000024635">
    <property type="component" value="Unassembled WGS sequence"/>
</dbReference>
<organism evidence="2 3">
    <name type="scientific">Ancylostoma ceylanicum</name>
    <dbReference type="NCBI Taxonomy" id="53326"/>
    <lineage>
        <taxon>Eukaryota</taxon>
        <taxon>Metazoa</taxon>
        <taxon>Ecdysozoa</taxon>
        <taxon>Nematoda</taxon>
        <taxon>Chromadorea</taxon>
        <taxon>Rhabditida</taxon>
        <taxon>Rhabditina</taxon>
        <taxon>Rhabditomorpha</taxon>
        <taxon>Strongyloidea</taxon>
        <taxon>Ancylostomatidae</taxon>
        <taxon>Ancylostomatinae</taxon>
        <taxon>Ancylostoma</taxon>
    </lineage>
</organism>
<sequence>MAFPLLPLELGKLVYFSPALLVPLKAAAATKNRPITALRRTSFHTSIRAENSGHDGRSESANQSRLVTPSFTAQTSNSI</sequence>
<protein>
    <submittedName>
        <fullName evidence="2">Uncharacterized protein</fullName>
    </submittedName>
</protein>
<keyword evidence="3" id="KW-1185">Reference proteome</keyword>
<name>A0A016UQR8_9BILA</name>
<dbReference type="EMBL" id="JARK01001367">
    <property type="protein sequence ID" value="EYC17177.1"/>
    <property type="molecule type" value="Genomic_DNA"/>
</dbReference>
<gene>
    <name evidence="2" type="primary">Acey_s0031.g2314</name>
    <name evidence="2" type="ORF">Y032_0031g2314</name>
</gene>